<dbReference type="OMA" id="CMHIFAR"/>
<dbReference type="Pfam" id="PF00096">
    <property type="entry name" value="zf-C2H2"/>
    <property type="match status" value="2"/>
</dbReference>
<dbReference type="AlphaFoldDB" id="S2J5U6"/>
<keyword evidence="3 5" id="KW-0863">Zinc-finger</keyword>
<dbReference type="EMBL" id="KE124065">
    <property type="protein sequence ID" value="EPB83592.1"/>
    <property type="molecule type" value="Genomic_DNA"/>
</dbReference>
<name>S2J5U6_MUCC1</name>
<evidence type="ECO:0000256" key="3">
    <source>
        <dbReference type="ARBA" id="ARBA00022771"/>
    </source>
</evidence>
<dbReference type="STRING" id="1220926.S2J5U6"/>
<protein>
    <recommendedName>
        <fullName evidence="7">C2H2-type domain-containing protein</fullName>
    </recommendedName>
</protein>
<dbReference type="InterPro" id="IPR013087">
    <property type="entry name" value="Znf_C2H2_type"/>
</dbReference>
<keyword evidence="4" id="KW-0862">Zinc</keyword>
<evidence type="ECO:0000256" key="5">
    <source>
        <dbReference type="PROSITE-ProRule" id="PRU00042"/>
    </source>
</evidence>
<evidence type="ECO:0000313" key="8">
    <source>
        <dbReference type="EMBL" id="EPB83592.1"/>
    </source>
</evidence>
<dbReference type="InParanoid" id="S2J5U6"/>
<evidence type="ECO:0000259" key="7">
    <source>
        <dbReference type="PROSITE" id="PS50157"/>
    </source>
</evidence>
<evidence type="ECO:0000256" key="6">
    <source>
        <dbReference type="SAM" id="MobiDB-lite"/>
    </source>
</evidence>
<dbReference type="GO" id="GO:0005634">
    <property type="term" value="C:nucleus"/>
    <property type="evidence" value="ECO:0007669"/>
    <property type="project" value="TreeGrafter"/>
</dbReference>
<keyword evidence="9" id="KW-1185">Reference proteome</keyword>
<dbReference type="GO" id="GO:0008270">
    <property type="term" value="F:zinc ion binding"/>
    <property type="evidence" value="ECO:0007669"/>
    <property type="project" value="UniProtKB-KW"/>
</dbReference>
<keyword evidence="1" id="KW-0479">Metal-binding</keyword>
<dbReference type="GO" id="GO:0000978">
    <property type="term" value="F:RNA polymerase II cis-regulatory region sequence-specific DNA binding"/>
    <property type="evidence" value="ECO:0007669"/>
    <property type="project" value="UniProtKB-ARBA"/>
</dbReference>
<feature type="region of interest" description="Disordered" evidence="6">
    <location>
        <begin position="185"/>
        <end position="206"/>
    </location>
</feature>
<dbReference type="SMART" id="SM00355">
    <property type="entry name" value="ZnF_C2H2"/>
    <property type="match status" value="2"/>
</dbReference>
<reference evidence="9" key="1">
    <citation type="submission" date="2013-05" db="EMBL/GenBank/DDBJ databases">
        <title>The Genome sequence of Mucor circinelloides f. circinelloides 1006PhL.</title>
        <authorList>
            <consortium name="The Broad Institute Genomics Platform"/>
            <person name="Cuomo C."/>
            <person name="Earl A."/>
            <person name="Findley K."/>
            <person name="Lee S.C."/>
            <person name="Walker B."/>
            <person name="Young S."/>
            <person name="Zeng Q."/>
            <person name="Gargeya S."/>
            <person name="Fitzgerald M."/>
            <person name="Haas B."/>
            <person name="Abouelleil A."/>
            <person name="Allen A.W."/>
            <person name="Alvarado L."/>
            <person name="Arachchi H.M."/>
            <person name="Berlin A.M."/>
            <person name="Chapman S.B."/>
            <person name="Gainer-Dewar J."/>
            <person name="Goldberg J."/>
            <person name="Griggs A."/>
            <person name="Gujja S."/>
            <person name="Hansen M."/>
            <person name="Howarth C."/>
            <person name="Imamovic A."/>
            <person name="Ireland A."/>
            <person name="Larimer J."/>
            <person name="McCowan C."/>
            <person name="Murphy C."/>
            <person name="Pearson M."/>
            <person name="Poon T.W."/>
            <person name="Priest M."/>
            <person name="Roberts A."/>
            <person name="Saif S."/>
            <person name="Shea T."/>
            <person name="Sisk P."/>
            <person name="Sykes S."/>
            <person name="Wortman J."/>
            <person name="Nusbaum C."/>
            <person name="Birren B."/>
        </authorList>
    </citation>
    <scope>NUCLEOTIDE SEQUENCE [LARGE SCALE GENOMIC DNA]</scope>
    <source>
        <strain evidence="9">1006PhL</strain>
    </source>
</reference>
<dbReference type="InterPro" id="IPR036236">
    <property type="entry name" value="Znf_C2H2_sf"/>
</dbReference>
<accession>S2J5U6</accession>
<keyword evidence="2" id="KW-0677">Repeat</keyword>
<dbReference type="SUPFAM" id="SSF57667">
    <property type="entry name" value="beta-beta-alpha zinc fingers"/>
    <property type="match status" value="1"/>
</dbReference>
<evidence type="ECO:0000313" key="9">
    <source>
        <dbReference type="Proteomes" id="UP000014254"/>
    </source>
</evidence>
<dbReference type="PANTHER" id="PTHR24408">
    <property type="entry name" value="ZINC FINGER PROTEIN"/>
    <property type="match status" value="1"/>
</dbReference>
<sequence>MSFQYCPMLDYPQYPIVYDDNLLSSIIPANMMIKQENMAAEDLLLTSGYYPHMHQEVPALGYSSEGYSHQNSNMSDLTYLAAATTTTTTNTATPVAPIAAPATAATACSSSPSSHYSYDSFYSPAESMTSFDFFPSTTYNDPSLYEYWSNNSSPAPVNQHFEALYFEQPSNAITMPSINTFSSLSSSTASSTSSSPSTSSASLATQPSATAALKSEIEGRPYSCPSCPRAFARKHDLQRHIRVHTGDKPYMCPCCKKTFARTDALKRHLRMEEQCRKSEQVQAMKDTGRRRYRNL</sequence>
<evidence type="ECO:0000256" key="1">
    <source>
        <dbReference type="ARBA" id="ARBA00022723"/>
    </source>
</evidence>
<dbReference type="GO" id="GO:0000981">
    <property type="term" value="F:DNA-binding transcription factor activity, RNA polymerase II-specific"/>
    <property type="evidence" value="ECO:0007669"/>
    <property type="project" value="UniProtKB-ARBA"/>
</dbReference>
<dbReference type="PROSITE" id="PS50157">
    <property type="entry name" value="ZINC_FINGER_C2H2_2"/>
    <property type="match status" value="2"/>
</dbReference>
<feature type="domain" description="C2H2-type" evidence="7">
    <location>
        <begin position="250"/>
        <end position="277"/>
    </location>
</feature>
<dbReference type="FunFam" id="3.30.160.60:FF:000072">
    <property type="entry name" value="zinc finger protein 143 isoform X1"/>
    <property type="match status" value="1"/>
</dbReference>
<dbReference type="FunFam" id="3.30.160.60:FF:000690">
    <property type="entry name" value="Zinc finger protein 354C"/>
    <property type="match status" value="1"/>
</dbReference>
<dbReference type="PANTHER" id="PTHR24408:SF58">
    <property type="entry name" value="TRANSCRIPTION FACTOR (TFIIIA), PUTATIVE (AFU_ORTHOLOGUE AFUA_1G05150)-RELATED"/>
    <property type="match status" value="1"/>
</dbReference>
<dbReference type="Proteomes" id="UP000014254">
    <property type="component" value="Unassembled WGS sequence"/>
</dbReference>
<dbReference type="OrthoDB" id="8922241at2759"/>
<dbReference type="PROSITE" id="PS00028">
    <property type="entry name" value="ZINC_FINGER_C2H2_1"/>
    <property type="match status" value="1"/>
</dbReference>
<evidence type="ECO:0000256" key="2">
    <source>
        <dbReference type="ARBA" id="ARBA00022737"/>
    </source>
</evidence>
<organism evidence="8 9">
    <name type="scientific">Mucor circinelloides f. circinelloides (strain 1006PhL)</name>
    <name type="common">Mucormycosis agent</name>
    <name type="synonym">Calyptromyces circinelloides</name>
    <dbReference type="NCBI Taxonomy" id="1220926"/>
    <lineage>
        <taxon>Eukaryota</taxon>
        <taxon>Fungi</taxon>
        <taxon>Fungi incertae sedis</taxon>
        <taxon>Mucoromycota</taxon>
        <taxon>Mucoromycotina</taxon>
        <taxon>Mucoromycetes</taxon>
        <taxon>Mucorales</taxon>
        <taxon>Mucorineae</taxon>
        <taxon>Mucoraceae</taxon>
        <taxon>Mucor</taxon>
    </lineage>
</organism>
<dbReference type="VEuPathDB" id="FungiDB:HMPREF1544_09635"/>
<proteinExistence type="predicted"/>
<evidence type="ECO:0000256" key="4">
    <source>
        <dbReference type="ARBA" id="ARBA00022833"/>
    </source>
</evidence>
<dbReference type="Gene3D" id="3.30.160.60">
    <property type="entry name" value="Classic Zinc Finger"/>
    <property type="match status" value="2"/>
</dbReference>
<dbReference type="eggNOG" id="KOG1721">
    <property type="taxonomic scope" value="Eukaryota"/>
</dbReference>
<feature type="domain" description="C2H2-type" evidence="7">
    <location>
        <begin position="222"/>
        <end position="249"/>
    </location>
</feature>
<gene>
    <name evidence="8" type="ORF">HMPREF1544_09635</name>
</gene>